<dbReference type="InterPro" id="IPR036980">
    <property type="entry name" value="RNase_P/MRP_Rpp29_sf"/>
</dbReference>
<dbReference type="GO" id="GO:0005634">
    <property type="term" value="C:nucleus"/>
    <property type="evidence" value="ECO:0007669"/>
    <property type="project" value="UniProtKB-SubCell"/>
</dbReference>
<gene>
    <name evidence="3" type="ORF">METBIDRAFT_32471</name>
</gene>
<dbReference type="GO" id="GO:0033204">
    <property type="term" value="F:ribonuclease P RNA binding"/>
    <property type="evidence" value="ECO:0007669"/>
    <property type="project" value="InterPro"/>
</dbReference>
<sequence length="266" mass="29976">MDRDFTLERHLLARSFATPAEIQHILDARYKGTDAGDAYLVLLPTARPEGAKQTATRVLLDRNVEAKPCATRKHNARQQMKAYIKRTLAAQRRLVAKVQQARRTLLPIDVDRHIAQYGIPRFDAYVHLHGLWQKYIQDLLFADQKNPNMNMVMPRLATADFNGCWLRVVDARDRNLVGAQGIVLYDSQHSFMVVAPPATASTRTVSPAQRVGGLRVLSKRGTMFAFDVDVSATESVAFTILGSRFELRAVDRASKKFKSHGVEDIY</sequence>
<dbReference type="AlphaFoldDB" id="A0A1A0H9A3"/>
<dbReference type="InterPro" id="IPR016848">
    <property type="entry name" value="RNase_P/MRP_Rpp29-subunit"/>
</dbReference>
<dbReference type="PANTHER" id="PTHR13348:SF0">
    <property type="entry name" value="RIBONUCLEASE P PROTEIN SUBUNIT P29"/>
    <property type="match status" value="1"/>
</dbReference>
<dbReference type="SUPFAM" id="SSF101744">
    <property type="entry name" value="Rof/RNase P subunit-like"/>
    <property type="match status" value="1"/>
</dbReference>
<dbReference type="GO" id="GO:0001682">
    <property type="term" value="P:tRNA 5'-leader removal"/>
    <property type="evidence" value="ECO:0007669"/>
    <property type="project" value="InterPro"/>
</dbReference>
<proteinExistence type="inferred from homology"/>
<dbReference type="InterPro" id="IPR023534">
    <property type="entry name" value="Rof/RNase_P-like"/>
</dbReference>
<dbReference type="InterPro" id="IPR002730">
    <property type="entry name" value="Rpp29/RNP1"/>
</dbReference>
<dbReference type="GO" id="GO:0030677">
    <property type="term" value="C:ribonuclease P complex"/>
    <property type="evidence" value="ECO:0007669"/>
    <property type="project" value="InterPro"/>
</dbReference>
<dbReference type="PANTHER" id="PTHR13348">
    <property type="entry name" value="RIBONUCLEASE P SUBUNIT P29"/>
    <property type="match status" value="1"/>
</dbReference>
<accession>A0A1A0H9A3</accession>
<dbReference type="GeneID" id="30029028"/>
<keyword evidence="4" id="KW-1185">Reference proteome</keyword>
<dbReference type="OrthoDB" id="124041at2759"/>
<reference evidence="3 4" key="1">
    <citation type="submission" date="2016-05" db="EMBL/GenBank/DDBJ databases">
        <title>Comparative genomics of biotechnologically important yeasts.</title>
        <authorList>
            <consortium name="DOE Joint Genome Institute"/>
            <person name="Riley R."/>
            <person name="Haridas S."/>
            <person name="Wolfe K.H."/>
            <person name="Lopes M.R."/>
            <person name="Hittinger C.T."/>
            <person name="Goker M."/>
            <person name="Salamov A."/>
            <person name="Wisecaver J."/>
            <person name="Long T.M."/>
            <person name="Aerts A.L."/>
            <person name="Barry K."/>
            <person name="Choi C."/>
            <person name="Clum A."/>
            <person name="Coughlan A.Y."/>
            <person name="Deshpande S."/>
            <person name="Douglass A.P."/>
            <person name="Hanson S.J."/>
            <person name="Klenk H.-P."/>
            <person name="LaButti K."/>
            <person name="Lapidus A."/>
            <person name="Lindquist E."/>
            <person name="Lipzen A."/>
            <person name="Meier-kolthoff J.P."/>
            <person name="Ohm R.A."/>
            <person name="Otillar R.P."/>
            <person name="Pangilinan J."/>
            <person name="Peng Y."/>
            <person name="Rokas A."/>
            <person name="Rosa C.A."/>
            <person name="Scheuner C."/>
            <person name="Sibirny A.A."/>
            <person name="Slot J.C."/>
            <person name="Stielow J.B."/>
            <person name="Sun H."/>
            <person name="Kurtzman C.P."/>
            <person name="Blackwell M."/>
            <person name="Grigoriev I.V."/>
            <person name="Jeffries T.W."/>
        </authorList>
    </citation>
    <scope>NUCLEOTIDE SEQUENCE [LARGE SCALE GENOMIC DNA]</scope>
    <source>
        <strain evidence="3 4">NRRL YB-4993</strain>
    </source>
</reference>
<organism evidence="3 4">
    <name type="scientific">Metschnikowia bicuspidata var. bicuspidata NRRL YB-4993</name>
    <dbReference type="NCBI Taxonomy" id="869754"/>
    <lineage>
        <taxon>Eukaryota</taxon>
        <taxon>Fungi</taxon>
        <taxon>Dikarya</taxon>
        <taxon>Ascomycota</taxon>
        <taxon>Saccharomycotina</taxon>
        <taxon>Pichiomycetes</taxon>
        <taxon>Metschnikowiaceae</taxon>
        <taxon>Metschnikowia</taxon>
    </lineage>
</organism>
<dbReference type="STRING" id="869754.A0A1A0H9A3"/>
<protein>
    <submittedName>
        <fullName evidence="3">Uncharacterized protein</fullName>
    </submittedName>
</protein>
<dbReference type="RefSeq" id="XP_018710989.1">
    <property type="nucleotide sequence ID" value="XM_018856052.1"/>
</dbReference>
<dbReference type="Pfam" id="PF01868">
    <property type="entry name" value="RNase_P-MRP_p29"/>
    <property type="match status" value="1"/>
</dbReference>
<dbReference type="EMBL" id="LXTC01000004">
    <property type="protein sequence ID" value="OBA20467.1"/>
    <property type="molecule type" value="Genomic_DNA"/>
</dbReference>
<comment type="similarity">
    <text evidence="2">Belongs to the eukaryotic/archaeal RNase P protein component 1 family.</text>
</comment>
<dbReference type="Gene3D" id="2.30.30.210">
    <property type="entry name" value="Ribonuclease P/MRP, subunit p29"/>
    <property type="match status" value="1"/>
</dbReference>
<name>A0A1A0H9A3_9ASCO</name>
<dbReference type="SMART" id="SM00538">
    <property type="entry name" value="POP4"/>
    <property type="match status" value="1"/>
</dbReference>
<evidence type="ECO:0000313" key="3">
    <source>
        <dbReference type="EMBL" id="OBA20467.1"/>
    </source>
</evidence>
<evidence type="ECO:0000256" key="2">
    <source>
        <dbReference type="ARBA" id="ARBA00006181"/>
    </source>
</evidence>
<evidence type="ECO:0000256" key="1">
    <source>
        <dbReference type="ARBA" id="ARBA00004123"/>
    </source>
</evidence>
<comment type="subcellular location">
    <subcellularLocation>
        <location evidence="1">Nucleus</location>
    </subcellularLocation>
</comment>
<dbReference type="Proteomes" id="UP000092555">
    <property type="component" value="Unassembled WGS sequence"/>
</dbReference>
<dbReference type="GO" id="GO:0006364">
    <property type="term" value="P:rRNA processing"/>
    <property type="evidence" value="ECO:0007669"/>
    <property type="project" value="TreeGrafter"/>
</dbReference>
<comment type="caution">
    <text evidence="3">The sequence shown here is derived from an EMBL/GenBank/DDBJ whole genome shotgun (WGS) entry which is preliminary data.</text>
</comment>
<evidence type="ECO:0000313" key="4">
    <source>
        <dbReference type="Proteomes" id="UP000092555"/>
    </source>
</evidence>
<dbReference type="GO" id="GO:0000172">
    <property type="term" value="C:ribonuclease MRP complex"/>
    <property type="evidence" value="ECO:0007669"/>
    <property type="project" value="InterPro"/>
</dbReference>